<dbReference type="Proteomes" id="UP000017842">
    <property type="component" value="Unassembled WGS sequence"/>
</dbReference>
<comment type="caution">
    <text evidence="2">The sequence shown here is derived from an EMBL/GenBank/DDBJ whole genome shotgun (WGS) entry which is preliminary data.</text>
</comment>
<reference evidence="2 3" key="1">
    <citation type="journal article" date="2013" name="Genome Announc.">
        <title>Draft Genome Sequence of the Methanotrophic Gammaproteobacterium Methyloglobulus morosus DSM 22980 Strain KoM1.</title>
        <authorList>
            <person name="Poehlein A."/>
            <person name="Deutzmann J.S."/>
            <person name="Daniel R."/>
            <person name="Simeonova D.D."/>
        </authorList>
    </citation>
    <scope>NUCLEOTIDE SEQUENCE [LARGE SCALE GENOMIC DNA]</scope>
    <source>
        <strain evidence="2 3">KoM1</strain>
    </source>
</reference>
<dbReference type="PATRIC" id="fig|1116472.3.peg.3695"/>
<gene>
    <name evidence="2" type="ORF">MGMO_155c00170</name>
</gene>
<feature type="domain" description="N-acetyltransferase" evidence="1">
    <location>
        <begin position="5"/>
        <end position="143"/>
    </location>
</feature>
<dbReference type="GO" id="GO:0016747">
    <property type="term" value="F:acyltransferase activity, transferring groups other than amino-acyl groups"/>
    <property type="evidence" value="ECO:0007669"/>
    <property type="project" value="InterPro"/>
</dbReference>
<dbReference type="RefSeq" id="WP_023496306.1">
    <property type="nucleotide sequence ID" value="NZ_AYLO01000142.1"/>
</dbReference>
<keyword evidence="2" id="KW-0808">Transferase</keyword>
<dbReference type="EMBL" id="AYLO01000142">
    <property type="protein sequence ID" value="ESS67937.1"/>
    <property type="molecule type" value="Genomic_DNA"/>
</dbReference>
<dbReference type="Gene3D" id="3.40.630.30">
    <property type="match status" value="1"/>
</dbReference>
<evidence type="ECO:0000313" key="2">
    <source>
        <dbReference type="EMBL" id="ESS67937.1"/>
    </source>
</evidence>
<evidence type="ECO:0000259" key="1">
    <source>
        <dbReference type="PROSITE" id="PS51186"/>
    </source>
</evidence>
<accession>V5BP36</accession>
<name>V5BP36_9GAMM</name>
<dbReference type="OrthoDB" id="5419426at2"/>
<organism evidence="2 3">
    <name type="scientific">Methyloglobulus morosus KoM1</name>
    <dbReference type="NCBI Taxonomy" id="1116472"/>
    <lineage>
        <taxon>Bacteria</taxon>
        <taxon>Pseudomonadati</taxon>
        <taxon>Pseudomonadota</taxon>
        <taxon>Gammaproteobacteria</taxon>
        <taxon>Methylococcales</taxon>
        <taxon>Methylococcaceae</taxon>
        <taxon>Methyloglobulus</taxon>
    </lineage>
</organism>
<sequence>MDTSIEIKLIPNDKLISIIPLIKKLNPTIPETTLNIRLEEMIAQGYQCAGLYKENKLIGICGLWIMTKFYVGKHIEPDNVFILPEYRKQGLGKRLLQWVYDYGLFQDCIASELNCYVSNETGNTFWEQEGFEKIGYHYQKPLE</sequence>
<proteinExistence type="predicted"/>
<dbReference type="AlphaFoldDB" id="V5BP36"/>
<dbReference type="STRING" id="1116472.MGMO_155c00170"/>
<dbReference type="eggNOG" id="COG0456">
    <property type="taxonomic scope" value="Bacteria"/>
</dbReference>
<dbReference type="Pfam" id="PF00583">
    <property type="entry name" value="Acetyltransf_1"/>
    <property type="match status" value="1"/>
</dbReference>
<dbReference type="SUPFAM" id="SSF55729">
    <property type="entry name" value="Acyl-CoA N-acyltransferases (Nat)"/>
    <property type="match status" value="1"/>
</dbReference>
<keyword evidence="3" id="KW-1185">Reference proteome</keyword>
<evidence type="ECO:0000313" key="3">
    <source>
        <dbReference type="Proteomes" id="UP000017842"/>
    </source>
</evidence>
<dbReference type="PROSITE" id="PS51186">
    <property type="entry name" value="GNAT"/>
    <property type="match status" value="1"/>
</dbReference>
<dbReference type="InterPro" id="IPR016181">
    <property type="entry name" value="Acyl_CoA_acyltransferase"/>
</dbReference>
<protein>
    <submittedName>
        <fullName evidence="2">GCN5-like N-acetyltransferase</fullName>
    </submittedName>
</protein>
<dbReference type="CDD" id="cd04301">
    <property type="entry name" value="NAT_SF"/>
    <property type="match status" value="1"/>
</dbReference>
<dbReference type="InterPro" id="IPR000182">
    <property type="entry name" value="GNAT_dom"/>
</dbReference>